<comment type="caution">
    <text evidence="1">The sequence shown here is derived from an EMBL/GenBank/DDBJ whole genome shotgun (WGS) entry which is preliminary data.</text>
</comment>
<dbReference type="AlphaFoldDB" id="A0A6A8A7C5"/>
<evidence type="ECO:0000313" key="2">
    <source>
        <dbReference type="Proteomes" id="UP000435138"/>
    </source>
</evidence>
<evidence type="ECO:0000313" key="1">
    <source>
        <dbReference type="EMBL" id="MQY45737.1"/>
    </source>
</evidence>
<protein>
    <submittedName>
        <fullName evidence="1">Uncharacterized protein</fullName>
    </submittedName>
</protein>
<name>A0A6A8A7C5_9HYPH</name>
<proteinExistence type="predicted"/>
<dbReference type="Proteomes" id="UP000435138">
    <property type="component" value="Unassembled WGS sequence"/>
</dbReference>
<dbReference type="RefSeq" id="WP_153353262.1">
    <property type="nucleotide sequence ID" value="NZ_JAYKOO010000014.1"/>
</dbReference>
<accession>A0A6A8A7C5</accession>
<keyword evidence="2" id="KW-1185">Reference proteome</keyword>
<gene>
    <name evidence="1" type="ORF">GAO09_06640</name>
</gene>
<reference evidence="1 2" key="1">
    <citation type="submission" date="2019-11" db="EMBL/GenBank/DDBJ databases">
        <title>Genome analysis of Rhizobacterium cereale a novel genus and species isolated from maize roots in North Spain.</title>
        <authorList>
            <person name="Menendez E."/>
            <person name="Flores-Felix J.D."/>
            <person name="Ramirez-Bahena M.-H."/>
            <person name="Igual J.M."/>
            <person name="Garcia-Fraile P."/>
            <person name="Peix A."/>
            <person name="Velazquez E."/>
        </authorList>
    </citation>
    <scope>NUCLEOTIDE SEQUENCE [LARGE SCALE GENOMIC DNA]</scope>
    <source>
        <strain evidence="1 2">RZME27</strain>
    </source>
</reference>
<sequence>MPWFIPLIVVALLSACSATRSGRPVIDNGIAPIPGSVTYGGQPHTKLSKAPVGSGFSHEFYNQNGNRVVERYVIQPDRSLKITSQEIVNLPENNN</sequence>
<dbReference type="EMBL" id="WIXI01000037">
    <property type="protein sequence ID" value="MQY45737.1"/>
    <property type="molecule type" value="Genomic_DNA"/>
</dbReference>
<organism evidence="1 2">
    <name type="scientific">Endobacterium cereale</name>
    <dbReference type="NCBI Taxonomy" id="2663029"/>
    <lineage>
        <taxon>Bacteria</taxon>
        <taxon>Pseudomonadati</taxon>
        <taxon>Pseudomonadota</taxon>
        <taxon>Alphaproteobacteria</taxon>
        <taxon>Hyphomicrobiales</taxon>
        <taxon>Rhizobiaceae</taxon>
        <taxon>Endobacterium</taxon>
    </lineage>
</organism>